<dbReference type="InterPro" id="IPR018200">
    <property type="entry name" value="USP_CS"/>
</dbReference>
<dbReference type="PROSITE" id="PS00973">
    <property type="entry name" value="USP_2"/>
    <property type="match status" value="1"/>
</dbReference>
<comment type="caution">
    <text evidence="10">The sequence shown here is derived from an EMBL/GenBank/DDBJ whole genome shotgun (WGS) entry which is preliminary data.</text>
</comment>
<protein>
    <recommendedName>
        <fullName evidence="3">ubiquitinyl hydrolase 1</fullName>
        <ecNumber evidence="3">3.4.19.12</ecNumber>
    </recommendedName>
</protein>
<name>A0A4U0TKI8_9PEZI</name>
<evidence type="ECO:0000256" key="3">
    <source>
        <dbReference type="ARBA" id="ARBA00012759"/>
    </source>
</evidence>
<dbReference type="AlphaFoldDB" id="A0A4U0TKI8"/>
<evidence type="ECO:0000313" key="11">
    <source>
        <dbReference type="Proteomes" id="UP000308549"/>
    </source>
</evidence>
<evidence type="ECO:0000256" key="6">
    <source>
        <dbReference type="ARBA" id="ARBA00022801"/>
    </source>
</evidence>
<dbReference type="InterPro" id="IPR028889">
    <property type="entry name" value="USP"/>
</dbReference>
<sequence>MSIPARSNRALQAIVRHVLHTSSYPLPAFLSTRSTSMRLRSGTRYQSPSPSQRQKPPPRRRRDPTPPKPAPGRPGKPTRSDKPMPALTRVQDGRVSRERPTTFIHDRPKGFVNPSMLCYRNSLLQCLLHTPVFYNALGAIHRQCKKDVNKCVTCALQELAYKYWHTSRKMPEFGSSVGIGSVVNNFHLAVTAECPDNHPFQQSLQQNVQGDPLELLDYLTERVYEKDDSVSPALDRLLRMSHIRRGTCQDCGAVTAEPRVDSQGLQLPIIDATTNAPTTKDLLGVIREVHNNELLQVSCQTESCREQGRIDRLLFGQDGLQTRHRVMRITQAPDMLCVALKRYDNWGRKIKQDVPFDPELDLTEFTEDGSELKYRLYSVVAHRGDDIQSGHYIAAVRNRDDQTISVADDTQVRTRRGRGFRDMQRPMTARRIEIPPYLLIYQRLEPEPAKEEEVDRDNQQDQGSKYPGSNGSADEPASSDGWFQGCLMQ</sequence>
<dbReference type="GO" id="GO:0016579">
    <property type="term" value="P:protein deubiquitination"/>
    <property type="evidence" value="ECO:0007669"/>
    <property type="project" value="InterPro"/>
</dbReference>
<dbReference type="SUPFAM" id="SSF54001">
    <property type="entry name" value="Cysteine proteinases"/>
    <property type="match status" value="1"/>
</dbReference>
<dbReference type="PANTHER" id="PTHR24006:SF888">
    <property type="entry name" value="UBIQUITIN CARBOXYL-TERMINAL HYDROLASE 30"/>
    <property type="match status" value="1"/>
</dbReference>
<comment type="catalytic activity">
    <reaction evidence="1">
        <text>Thiol-dependent hydrolysis of ester, thioester, amide, peptide and isopeptide bonds formed by the C-terminal Gly of ubiquitin (a 76-residue protein attached to proteins as an intracellular targeting signal).</text>
        <dbReference type="EC" id="3.4.19.12"/>
    </reaction>
</comment>
<dbReference type="InterPro" id="IPR001394">
    <property type="entry name" value="Peptidase_C19_UCH"/>
</dbReference>
<dbReference type="PROSITE" id="PS50235">
    <property type="entry name" value="USP_3"/>
    <property type="match status" value="1"/>
</dbReference>
<feature type="compositionally biased region" description="Low complexity" evidence="8">
    <location>
        <begin position="35"/>
        <end position="54"/>
    </location>
</feature>
<reference evidence="10 11" key="1">
    <citation type="submission" date="2017-03" db="EMBL/GenBank/DDBJ databases">
        <title>Genomes of endolithic fungi from Antarctica.</title>
        <authorList>
            <person name="Coleine C."/>
            <person name="Masonjones S."/>
            <person name="Stajich J.E."/>
        </authorList>
    </citation>
    <scope>NUCLEOTIDE SEQUENCE [LARGE SCALE GENOMIC DNA]</scope>
    <source>
        <strain evidence="10 11">CCFEE 6315</strain>
    </source>
</reference>
<proteinExistence type="inferred from homology"/>
<evidence type="ECO:0000256" key="7">
    <source>
        <dbReference type="ARBA" id="ARBA00022807"/>
    </source>
</evidence>
<keyword evidence="5" id="KW-0833">Ubl conjugation pathway</keyword>
<feature type="region of interest" description="Disordered" evidence="8">
    <location>
        <begin position="35"/>
        <end position="98"/>
    </location>
</feature>
<feature type="region of interest" description="Disordered" evidence="8">
    <location>
        <begin position="445"/>
        <end position="489"/>
    </location>
</feature>
<dbReference type="PANTHER" id="PTHR24006">
    <property type="entry name" value="UBIQUITIN CARBOXYL-TERMINAL HYDROLASE"/>
    <property type="match status" value="1"/>
</dbReference>
<dbReference type="Pfam" id="PF00443">
    <property type="entry name" value="UCH"/>
    <property type="match status" value="1"/>
</dbReference>
<evidence type="ECO:0000313" key="10">
    <source>
        <dbReference type="EMBL" id="TKA22212.1"/>
    </source>
</evidence>
<evidence type="ECO:0000256" key="4">
    <source>
        <dbReference type="ARBA" id="ARBA00022670"/>
    </source>
</evidence>
<dbReference type="InterPro" id="IPR038765">
    <property type="entry name" value="Papain-like_cys_pep_sf"/>
</dbReference>
<keyword evidence="7" id="KW-0788">Thiol protease</keyword>
<gene>
    <name evidence="10" type="ORF">B0A50_08324</name>
</gene>
<evidence type="ECO:0000256" key="1">
    <source>
        <dbReference type="ARBA" id="ARBA00000707"/>
    </source>
</evidence>
<comment type="similarity">
    <text evidence="2">Belongs to the peptidase C19 family.</text>
</comment>
<keyword evidence="6" id="KW-0378">Hydrolase</keyword>
<feature type="compositionally biased region" description="Polar residues" evidence="8">
    <location>
        <begin position="460"/>
        <end position="472"/>
    </location>
</feature>
<dbReference type="GO" id="GO:0006508">
    <property type="term" value="P:proteolysis"/>
    <property type="evidence" value="ECO:0007669"/>
    <property type="project" value="UniProtKB-KW"/>
</dbReference>
<keyword evidence="11" id="KW-1185">Reference proteome</keyword>
<evidence type="ECO:0000256" key="5">
    <source>
        <dbReference type="ARBA" id="ARBA00022786"/>
    </source>
</evidence>
<dbReference type="GO" id="GO:0004843">
    <property type="term" value="F:cysteine-type deubiquitinase activity"/>
    <property type="evidence" value="ECO:0007669"/>
    <property type="project" value="UniProtKB-EC"/>
</dbReference>
<dbReference type="CDD" id="cd02257">
    <property type="entry name" value="Peptidase_C19"/>
    <property type="match status" value="1"/>
</dbReference>
<dbReference type="Proteomes" id="UP000308549">
    <property type="component" value="Unassembled WGS sequence"/>
</dbReference>
<dbReference type="InterPro" id="IPR050164">
    <property type="entry name" value="Peptidase_C19"/>
</dbReference>
<accession>A0A4U0TKI8</accession>
<feature type="compositionally biased region" description="Basic and acidic residues" evidence="8">
    <location>
        <begin position="445"/>
        <end position="459"/>
    </location>
</feature>
<organism evidence="10 11">
    <name type="scientific">Salinomyces thailandicus</name>
    <dbReference type="NCBI Taxonomy" id="706561"/>
    <lineage>
        <taxon>Eukaryota</taxon>
        <taxon>Fungi</taxon>
        <taxon>Dikarya</taxon>
        <taxon>Ascomycota</taxon>
        <taxon>Pezizomycotina</taxon>
        <taxon>Dothideomycetes</taxon>
        <taxon>Dothideomycetidae</taxon>
        <taxon>Mycosphaerellales</taxon>
        <taxon>Teratosphaeriaceae</taxon>
        <taxon>Salinomyces</taxon>
    </lineage>
</organism>
<dbReference type="EMBL" id="NAJL01000081">
    <property type="protein sequence ID" value="TKA22212.1"/>
    <property type="molecule type" value="Genomic_DNA"/>
</dbReference>
<evidence type="ECO:0000256" key="8">
    <source>
        <dbReference type="SAM" id="MobiDB-lite"/>
    </source>
</evidence>
<dbReference type="GO" id="GO:0005634">
    <property type="term" value="C:nucleus"/>
    <property type="evidence" value="ECO:0007669"/>
    <property type="project" value="TreeGrafter"/>
</dbReference>
<evidence type="ECO:0000256" key="2">
    <source>
        <dbReference type="ARBA" id="ARBA00009085"/>
    </source>
</evidence>
<evidence type="ECO:0000259" key="9">
    <source>
        <dbReference type="PROSITE" id="PS50235"/>
    </source>
</evidence>
<dbReference type="GO" id="GO:0005829">
    <property type="term" value="C:cytosol"/>
    <property type="evidence" value="ECO:0007669"/>
    <property type="project" value="TreeGrafter"/>
</dbReference>
<keyword evidence="4" id="KW-0645">Protease</keyword>
<feature type="domain" description="USP" evidence="9">
    <location>
        <begin position="109"/>
        <end position="444"/>
    </location>
</feature>
<dbReference type="EC" id="3.4.19.12" evidence="3"/>
<dbReference type="Gene3D" id="3.90.70.10">
    <property type="entry name" value="Cysteine proteinases"/>
    <property type="match status" value="1"/>
</dbReference>
<dbReference type="OrthoDB" id="289038at2759"/>